<dbReference type="Proteomes" id="UP001596105">
    <property type="component" value="Unassembled WGS sequence"/>
</dbReference>
<name>A0ABW0LTS5_9BACL</name>
<comment type="caution">
    <text evidence="1">The sequence shown here is derived from an EMBL/GenBank/DDBJ whole genome shotgun (WGS) entry which is preliminary data.</text>
</comment>
<keyword evidence="2" id="KW-1185">Reference proteome</keyword>
<dbReference type="EMBL" id="JBHSMH010000011">
    <property type="protein sequence ID" value="MFC5468407.1"/>
    <property type="molecule type" value="Genomic_DNA"/>
</dbReference>
<sequence>MYPISDLFTKYLKESGRNFLVKAEINGTEYGNDVVVEFTVDNSLVLGEEFEIGTTTLSELIIKLRTEDEIPPNARIVPYLALTLPPQYAGAEQAWQDVNVAWQDAGFLWGGAVTEWLPLGEFFVDSRERVNDTWVYTCFDRLVWADVAYVSSLTYPTTQQAVWDEICGRLGYVYDSSVGINPAFQIQAGPAGYSMRQVLGYIASANGASVFVGKDGVIKFRRFVSSEPTVFEMTASDYIRAATVNPVKTYTRVVVTYNTEDGLTYEAGTGDDNHTLYVENPFATQTITDALFAQLNGFSYQPVTMDARGFPQIEAGDRIRFGQAVDSPAWQDADTAWQDTAYSWDGFIGGGITLALHMVFSFKGGLKMSLEAPSKSEQQSEFVVEGSLTQQVNKINRDAVWQGKSYFGVTVTRTDGLIVEREDHASKAIFNSDKISMQAGGVDKIYFDPVSGKYKFNGTLEASDGVFSGTLSAANGSFSGTLVAANGTFTGTLVGVDGEFSGTISASTITGGTINGTTITGSLIQTSASYPRAAMNNASNLFGAYKDANNYIEMNSNYIGAPVINVASSGAIRGQVGSSSGGTNDLFVSASSILNLRSGGDIYLDPGVSGGKVRTSWSELIDGAITLQSELNDKQGSADAWTSYGYNLTFDPSTRNLKMFNRFGSQIAIVNIP</sequence>
<organism evidence="1 2">
    <name type="scientific">Cohnella suwonensis</name>
    <dbReference type="NCBI Taxonomy" id="696072"/>
    <lineage>
        <taxon>Bacteria</taxon>
        <taxon>Bacillati</taxon>
        <taxon>Bacillota</taxon>
        <taxon>Bacilli</taxon>
        <taxon>Bacillales</taxon>
        <taxon>Paenibacillaceae</taxon>
        <taxon>Cohnella</taxon>
    </lineage>
</organism>
<gene>
    <name evidence="1" type="ORF">ACFPPD_06720</name>
</gene>
<protein>
    <submittedName>
        <fullName evidence="1">Polymer-forming cytoskeletal protein</fullName>
    </submittedName>
</protein>
<evidence type="ECO:0000313" key="2">
    <source>
        <dbReference type="Proteomes" id="UP001596105"/>
    </source>
</evidence>
<evidence type="ECO:0000313" key="1">
    <source>
        <dbReference type="EMBL" id="MFC5468407.1"/>
    </source>
</evidence>
<reference evidence="2" key="1">
    <citation type="journal article" date="2019" name="Int. J. Syst. Evol. Microbiol.">
        <title>The Global Catalogue of Microorganisms (GCM) 10K type strain sequencing project: providing services to taxonomists for standard genome sequencing and annotation.</title>
        <authorList>
            <consortium name="The Broad Institute Genomics Platform"/>
            <consortium name="The Broad Institute Genome Sequencing Center for Infectious Disease"/>
            <person name="Wu L."/>
            <person name="Ma J."/>
        </authorList>
    </citation>
    <scope>NUCLEOTIDE SEQUENCE [LARGE SCALE GENOMIC DNA]</scope>
    <source>
        <strain evidence="2">CCUG 57113</strain>
    </source>
</reference>
<proteinExistence type="predicted"/>
<dbReference type="RefSeq" id="WP_209748618.1">
    <property type="nucleotide sequence ID" value="NZ_JBHSMH010000011.1"/>
</dbReference>
<accession>A0ABW0LTS5</accession>